<evidence type="ECO:0000256" key="3">
    <source>
        <dbReference type="ARBA" id="ARBA00022771"/>
    </source>
</evidence>
<keyword evidence="2" id="KW-0677">Repeat</keyword>
<reference evidence="10" key="1">
    <citation type="submission" date="2022-01" db="EMBL/GenBank/DDBJ databases">
        <authorList>
            <person name="King R."/>
        </authorList>
    </citation>
    <scope>NUCLEOTIDE SEQUENCE</scope>
</reference>
<keyword evidence="1" id="KW-0479">Metal-binding</keyword>
<keyword evidence="5 7" id="KW-0238">DNA-binding</keyword>
<dbReference type="Proteomes" id="UP001153620">
    <property type="component" value="Chromosome 2"/>
</dbReference>
<organism evidence="10 11">
    <name type="scientific">Chironomus riparius</name>
    <dbReference type="NCBI Taxonomy" id="315576"/>
    <lineage>
        <taxon>Eukaryota</taxon>
        <taxon>Metazoa</taxon>
        <taxon>Ecdysozoa</taxon>
        <taxon>Arthropoda</taxon>
        <taxon>Hexapoda</taxon>
        <taxon>Insecta</taxon>
        <taxon>Pterygota</taxon>
        <taxon>Neoptera</taxon>
        <taxon>Endopterygota</taxon>
        <taxon>Diptera</taxon>
        <taxon>Nematocera</taxon>
        <taxon>Chironomoidea</taxon>
        <taxon>Chironomidae</taxon>
        <taxon>Chironominae</taxon>
        <taxon>Chironomus</taxon>
    </lineage>
</organism>
<reference evidence="10" key="2">
    <citation type="submission" date="2022-10" db="EMBL/GenBank/DDBJ databases">
        <authorList>
            <consortium name="ENA_rothamsted_submissions"/>
            <consortium name="culmorum"/>
            <person name="King R."/>
        </authorList>
    </citation>
    <scope>NUCLEOTIDE SEQUENCE</scope>
</reference>
<dbReference type="SMART" id="SM00980">
    <property type="entry name" value="THAP"/>
    <property type="match status" value="1"/>
</dbReference>
<evidence type="ECO:0000256" key="2">
    <source>
        <dbReference type="ARBA" id="ARBA00022737"/>
    </source>
</evidence>
<accession>A0A9N9RW58</accession>
<feature type="domain" description="C2H2-type" evidence="8">
    <location>
        <begin position="450"/>
        <end position="478"/>
    </location>
</feature>
<gene>
    <name evidence="10" type="ORF">CHIRRI_LOCUS7790</name>
</gene>
<evidence type="ECO:0000259" key="9">
    <source>
        <dbReference type="PROSITE" id="PS50950"/>
    </source>
</evidence>
<evidence type="ECO:0000259" key="8">
    <source>
        <dbReference type="PROSITE" id="PS50157"/>
    </source>
</evidence>
<dbReference type="PROSITE" id="PS00028">
    <property type="entry name" value="ZINC_FINGER_C2H2_1"/>
    <property type="match status" value="5"/>
</dbReference>
<evidence type="ECO:0000256" key="5">
    <source>
        <dbReference type="ARBA" id="ARBA00023125"/>
    </source>
</evidence>
<dbReference type="PANTHER" id="PTHR24379">
    <property type="entry name" value="KRAB AND ZINC FINGER DOMAIN-CONTAINING"/>
    <property type="match status" value="1"/>
</dbReference>
<dbReference type="PANTHER" id="PTHR24379:SF121">
    <property type="entry name" value="C2H2-TYPE DOMAIN-CONTAINING PROTEIN"/>
    <property type="match status" value="1"/>
</dbReference>
<dbReference type="InterPro" id="IPR013087">
    <property type="entry name" value="Znf_C2H2_type"/>
</dbReference>
<feature type="domain" description="C2H2-type" evidence="8">
    <location>
        <begin position="302"/>
        <end position="330"/>
    </location>
</feature>
<dbReference type="PROSITE" id="PS50157">
    <property type="entry name" value="ZINC_FINGER_C2H2_2"/>
    <property type="match status" value="6"/>
</dbReference>
<evidence type="ECO:0000313" key="10">
    <source>
        <dbReference type="EMBL" id="CAG9804913.1"/>
    </source>
</evidence>
<dbReference type="SUPFAM" id="SSF57716">
    <property type="entry name" value="Glucocorticoid receptor-like (DNA-binding domain)"/>
    <property type="match status" value="1"/>
</dbReference>
<dbReference type="OrthoDB" id="7733197at2759"/>
<keyword evidence="3 6" id="KW-0863">Zinc-finger</keyword>
<feature type="domain" description="C2H2-type" evidence="8">
    <location>
        <begin position="228"/>
        <end position="256"/>
    </location>
</feature>
<dbReference type="EMBL" id="OU895878">
    <property type="protein sequence ID" value="CAG9804913.1"/>
    <property type="molecule type" value="Genomic_DNA"/>
</dbReference>
<dbReference type="SUPFAM" id="SSF57667">
    <property type="entry name" value="beta-beta-alpha zinc fingers"/>
    <property type="match status" value="3"/>
</dbReference>
<dbReference type="SMART" id="SM00692">
    <property type="entry name" value="DM3"/>
    <property type="match status" value="1"/>
</dbReference>
<dbReference type="Pfam" id="PF00096">
    <property type="entry name" value="zf-C2H2"/>
    <property type="match status" value="2"/>
</dbReference>
<sequence length="659" mass="76401">MSNLAKCAVKSCQTKNQKLFRCPKVTSQLKKWKSMLEVTQNEFYVCELHFDANFVTFEKVLSDEAVPTIFINEKVTANQFCSCCSSPLNEGYQLSSFHRDISSILFNNPAPHNGDLICGFCNDNIAKISDFIRIVDENRRNFETLDVEMDESMMQEPLVKLEPPDYKMYDSEEEPNVLKENVLFLKTENSQSDSEDELYVPELIDSKRKSSSKKYPKSPKDKKDSRTYKCEVCDYEGKNRTQIAEHVKKMHVIDEEFNYDEEISYDDGIERSYECDICREVFNDKKRLKKHFASHFDRNIVLECSECGKSCNGLALLTAHKNCEHKENNRSWCMCYRVFNNVNDMRRCRKNHKLTLESDDNVCTECDTFVAFPSIRTLATHKTTVHGVGIRFWCQGCGKLHLSEEDCSTCMKNHTLIKNYFVKCPDCDKKVRYSSIRVHRIAVHIGQRDIMCDQCGKGFPTNSQLFSHLRSFHVDKEDKETYECDLCPAKYCSKGGIFTHMNQIHNTEKEVAKCPICLKKIFVALESHMGNFHPNNYDNGARADPVTNKFHCPNCIRKFGGLKAFEHHVRLNVCSNFGEYEVDETKKLTIYTEGKFTCNICNKVQTSMTKLRIHMRRTHSGTQTCSICGKVLKNLRNFYKHVNKVHKMTVRELRDAYPT</sequence>
<dbReference type="Gene3D" id="3.30.160.60">
    <property type="entry name" value="Classic Zinc Finger"/>
    <property type="match status" value="3"/>
</dbReference>
<evidence type="ECO:0000256" key="7">
    <source>
        <dbReference type="PROSITE-ProRule" id="PRU00309"/>
    </source>
</evidence>
<feature type="domain" description="C2H2-type" evidence="8">
    <location>
        <begin position="482"/>
        <end position="510"/>
    </location>
</feature>
<dbReference type="SMART" id="SM00355">
    <property type="entry name" value="ZnF_C2H2"/>
    <property type="match status" value="11"/>
</dbReference>
<feature type="domain" description="C2H2-type" evidence="8">
    <location>
        <begin position="596"/>
        <end position="624"/>
    </location>
</feature>
<feature type="domain" description="C2H2-type" evidence="8">
    <location>
        <begin position="273"/>
        <end position="300"/>
    </location>
</feature>
<dbReference type="InterPro" id="IPR036236">
    <property type="entry name" value="Znf_C2H2_sf"/>
</dbReference>
<dbReference type="AlphaFoldDB" id="A0A9N9RW58"/>
<feature type="domain" description="THAP-type" evidence="9">
    <location>
        <begin position="1"/>
        <end position="70"/>
    </location>
</feature>
<evidence type="ECO:0000313" key="11">
    <source>
        <dbReference type="Proteomes" id="UP001153620"/>
    </source>
</evidence>
<dbReference type="PROSITE" id="PS50950">
    <property type="entry name" value="ZF_THAP"/>
    <property type="match status" value="1"/>
</dbReference>
<name>A0A9N9RW58_9DIPT</name>
<evidence type="ECO:0000256" key="1">
    <source>
        <dbReference type="ARBA" id="ARBA00022723"/>
    </source>
</evidence>
<evidence type="ECO:0000256" key="4">
    <source>
        <dbReference type="ARBA" id="ARBA00022833"/>
    </source>
</evidence>
<evidence type="ECO:0000256" key="6">
    <source>
        <dbReference type="PROSITE-ProRule" id="PRU00042"/>
    </source>
</evidence>
<dbReference type="InterPro" id="IPR006612">
    <property type="entry name" value="THAP_Znf"/>
</dbReference>
<dbReference type="GO" id="GO:0003677">
    <property type="term" value="F:DNA binding"/>
    <property type="evidence" value="ECO:0007669"/>
    <property type="project" value="UniProtKB-UniRule"/>
</dbReference>
<keyword evidence="4" id="KW-0862">Zinc</keyword>
<keyword evidence="11" id="KW-1185">Reference proteome</keyword>
<dbReference type="Pfam" id="PF13894">
    <property type="entry name" value="zf-C2H2_4"/>
    <property type="match status" value="1"/>
</dbReference>
<proteinExistence type="predicted"/>
<protein>
    <submittedName>
        <fullName evidence="10">Uncharacterized protein</fullName>
    </submittedName>
</protein>
<dbReference type="GO" id="GO:0008270">
    <property type="term" value="F:zinc ion binding"/>
    <property type="evidence" value="ECO:0007669"/>
    <property type="project" value="UniProtKB-KW"/>
</dbReference>